<gene>
    <name evidence="1" type="ordered locus">LHK_00906</name>
</gene>
<proteinExistence type="predicted"/>
<dbReference type="Proteomes" id="UP000002010">
    <property type="component" value="Chromosome"/>
</dbReference>
<name>C1D582_LARHH</name>
<organism evidence="1 2">
    <name type="scientific">Laribacter hongkongensis (strain HLHK9)</name>
    <dbReference type="NCBI Taxonomy" id="557598"/>
    <lineage>
        <taxon>Bacteria</taxon>
        <taxon>Pseudomonadati</taxon>
        <taxon>Pseudomonadota</taxon>
        <taxon>Betaproteobacteria</taxon>
        <taxon>Neisseriales</taxon>
        <taxon>Aquaspirillaceae</taxon>
        <taxon>Laribacter</taxon>
    </lineage>
</organism>
<dbReference type="KEGG" id="lhk:LHK_00906"/>
<dbReference type="RefSeq" id="WP_012696390.1">
    <property type="nucleotide sequence ID" value="NC_012559.1"/>
</dbReference>
<dbReference type="EMBL" id="CP001154">
    <property type="protein sequence ID" value="ACO73899.1"/>
    <property type="molecule type" value="Genomic_DNA"/>
</dbReference>
<evidence type="ECO:0000313" key="2">
    <source>
        <dbReference type="Proteomes" id="UP000002010"/>
    </source>
</evidence>
<dbReference type="HOGENOM" id="CLU_2717401_0_0_4"/>
<evidence type="ECO:0000313" key="1">
    <source>
        <dbReference type="EMBL" id="ACO73899.1"/>
    </source>
</evidence>
<keyword evidence="2" id="KW-1185">Reference proteome</keyword>
<sequence length="72" mass="8074">MGAPELNSTQRGLLEARMAIAAAARKHRDEQQARTLTRPGQSFYRYLDGVEPDMRDYEMAGQVLTMCEEVAA</sequence>
<dbReference type="AlphaFoldDB" id="C1D582"/>
<dbReference type="STRING" id="557598.LHK_00906"/>
<reference evidence="1 2" key="1">
    <citation type="journal article" date="2009" name="PLoS Genet.">
        <title>The complete genome and proteome of Laribacter hongkongensis reveal potential mechanisms for adaptations to different temperatures and habitats.</title>
        <authorList>
            <person name="Woo P.C."/>
            <person name="Lau S.K."/>
            <person name="Tse H."/>
            <person name="Teng J.L."/>
            <person name="Curreem S.O."/>
            <person name="Tsang A.K."/>
            <person name="Fan R.Y."/>
            <person name="Wong G.K."/>
            <person name="Huang Y."/>
            <person name="Loman N.J."/>
            <person name="Snyder L.A."/>
            <person name="Cai J.J."/>
            <person name="Huang J.D."/>
            <person name="Mak W."/>
            <person name="Pallen M.J."/>
            <person name="Lok S."/>
            <person name="Yuen K.Y."/>
        </authorList>
    </citation>
    <scope>NUCLEOTIDE SEQUENCE [LARGE SCALE GENOMIC DNA]</scope>
    <source>
        <strain evidence="1 2">HLHK9</strain>
    </source>
</reference>
<protein>
    <submittedName>
        <fullName evidence="1">Uncharacterized protein</fullName>
    </submittedName>
</protein>
<accession>C1D582</accession>